<evidence type="ECO:0000313" key="2">
    <source>
        <dbReference type="EMBL" id="KAL3497799.1"/>
    </source>
</evidence>
<protein>
    <submittedName>
        <fullName evidence="2">Uncharacterized protein</fullName>
    </submittedName>
</protein>
<gene>
    <name evidence="2" type="ORF">ACH5RR_040531</name>
</gene>
<organism evidence="2 3">
    <name type="scientific">Cinchona calisaya</name>
    <dbReference type="NCBI Taxonomy" id="153742"/>
    <lineage>
        <taxon>Eukaryota</taxon>
        <taxon>Viridiplantae</taxon>
        <taxon>Streptophyta</taxon>
        <taxon>Embryophyta</taxon>
        <taxon>Tracheophyta</taxon>
        <taxon>Spermatophyta</taxon>
        <taxon>Magnoliopsida</taxon>
        <taxon>eudicotyledons</taxon>
        <taxon>Gunneridae</taxon>
        <taxon>Pentapetalae</taxon>
        <taxon>asterids</taxon>
        <taxon>lamiids</taxon>
        <taxon>Gentianales</taxon>
        <taxon>Rubiaceae</taxon>
        <taxon>Cinchonoideae</taxon>
        <taxon>Cinchoneae</taxon>
        <taxon>Cinchona</taxon>
    </lineage>
</organism>
<sequence length="228" mass="24044">MELICSCNNVVKGSSTTSVPLVVPSIFNRKRYEGGHLTMMDGAKSGIGCNGENGVSGLGRAGVKILGKGGIDEVGIYGIKKLGSDRVSREKVREVGVGRASGEGVHGVSVGGASKEGVREIIICGVSEVGNNLVKKDIKFSKDITWGSLLGGAPLNNNLPIDPYEPLGESSTTDSDGTPHGRGYAPLDILWKHMYPDRPPPARASMSKLQFHQSSSYTRLTGMPLSYA</sequence>
<reference evidence="2 3" key="1">
    <citation type="submission" date="2024-11" db="EMBL/GenBank/DDBJ databases">
        <title>A near-complete genome assembly of Cinchona calisaya.</title>
        <authorList>
            <person name="Lian D.C."/>
            <person name="Zhao X.W."/>
            <person name="Wei L."/>
        </authorList>
    </citation>
    <scope>NUCLEOTIDE SEQUENCE [LARGE SCALE GENOMIC DNA]</scope>
    <source>
        <tissue evidence="2">Nenye</tissue>
    </source>
</reference>
<evidence type="ECO:0000256" key="1">
    <source>
        <dbReference type="SAM" id="MobiDB-lite"/>
    </source>
</evidence>
<name>A0ABD2XUA8_9GENT</name>
<comment type="caution">
    <text evidence="2">The sequence shown here is derived from an EMBL/GenBank/DDBJ whole genome shotgun (WGS) entry which is preliminary data.</text>
</comment>
<evidence type="ECO:0000313" key="3">
    <source>
        <dbReference type="Proteomes" id="UP001630127"/>
    </source>
</evidence>
<proteinExistence type="predicted"/>
<keyword evidence="3" id="KW-1185">Reference proteome</keyword>
<dbReference type="Proteomes" id="UP001630127">
    <property type="component" value="Unassembled WGS sequence"/>
</dbReference>
<dbReference type="EMBL" id="JBJUIK010000017">
    <property type="protein sequence ID" value="KAL3497799.1"/>
    <property type="molecule type" value="Genomic_DNA"/>
</dbReference>
<dbReference type="AlphaFoldDB" id="A0ABD2XUA8"/>
<accession>A0ABD2XUA8</accession>
<feature type="region of interest" description="Disordered" evidence="1">
    <location>
        <begin position="161"/>
        <end position="182"/>
    </location>
</feature>